<dbReference type="Proteomes" id="UP000006238">
    <property type="component" value="Unassembled WGS sequence"/>
</dbReference>
<dbReference type="SUPFAM" id="SSF52743">
    <property type="entry name" value="Subtilisin-like"/>
    <property type="match status" value="1"/>
</dbReference>
<dbReference type="PRINTS" id="PR00723">
    <property type="entry name" value="SUBTILISIN"/>
</dbReference>
<dbReference type="PROSITE" id="PS00136">
    <property type="entry name" value="SUBTILASE_ASP"/>
    <property type="match status" value="1"/>
</dbReference>
<sequence length="553" mass="60873">MLSDCFNRLNSEDYTEFIFRDNYFSKKALEEVSDYCVTYLNSKWSIISVRNDLVGDPVYGRFSYAVLPGIYGLSDLGAVSAAGVIKVREQPVLSLKGYGTCVAIIDSGINWRHKAFLNANNTTKIRALWDQDTNMVYDSVKINEALSTGADDIPGDEIGHGTFMAGIACGSEDVNNLFSGVAPAAGLIVVKLRSAKRFLRNFYSVDENIPAYSEADIMRGLQFVSEYIESNRVPASIIIGVGTSLGTHYGYSPLSDMIRDETGKTGRCISVAAGNEGNERLHFKGVTDGINPIGAELRIEPGLNGLTANIWSKAPVVYSLEIISPSGQIAGRFPVKNESQRTFFVFENSTVYVYSRRTESISGANLITIRMRNPAGGIWKFNLYPNIKGHTEADIWVMNRGFLNENTYFIVSDPEDTIVNPGNLVEAITVTAYDYRDNTIYLKNSRGNNWYGLPKPDFAAPGVNMTGPSPIGTDNYEIRSGTSAAAAFYGGIAALLLEYGIVNNAIPYLRTPEIKTITIAGCVQKNNIEYPNKIWGYGMVNILNSLERLREEL</sequence>
<keyword evidence="3 6" id="KW-0378">Hydrolase</keyword>
<name>D4S1Q8_9FIRM</name>
<dbReference type="InterPro" id="IPR015500">
    <property type="entry name" value="Peptidase_S8_subtilisin-rel"/>
</dbReference>
<gene>
    <name evidence="8" type="ORF">BUTYVIB_02030</name>
</gene>
<dbReference type="InterPro" id="IPR000209">
    <property type="entry name" value="Peptidase_S8/S53_dom"/>
</dbReference>
<proteinExistence type="inferred from homology"/>
<dbReference type="PANTHER" id="PTHR43806">
    <property type="entry name" value="PEPTIDASE S8"/>
    <property type="match status" value="1"/>
</dbReference>
<dbReference type="InterPro" id="IPR050131">
    <property type="entry name" value="Peptidase_S8_subtilisin-like"/>
</dbReference>
<evidence type="ECO:0000256" key="6">
    <source>
        <dbReference type="PROSITE-ProRule" id="PRU01240"/>
    </source>
</evidence>
<feature type="active site" description="Charge relay system" evidence="5 6">
    <location>
        <position position="483"/>
    </location>
</feature>
<dbReference type="Gene3D" id="3.40.50.200">
    <property type="entry name" value="Peptidase S8/S53 domain"/>
    <property type="match status" value="1"/>
</dbReference>
<dbReference type="InterPro" id="IPR023827">
    <property type="entry name" value="Peptidase_S8_Asp-AS"/>
</dbReference>
<dbReference type="STRING" id="45851.BHV86_08205"/>
<feature type="domain" description="Peptidase S8/S53" evidence="7">
    <location>
        <begin position="98"/>
        <end position="287"/>
    </location>
</feature>
<dbReference type="InterPro" id="IPR036852">
    <property type="entry name" value="Peptidase_S8/S53_dom_sf"/>
</dbReference>
<dbReference type="PANTHER" id="PTHR43806:SF11">
    <property type="entry name" value="CEREVISIN-RELATED"/>
    <property type="match status" value="1"/>
</dbReference>
<evidence type="ECO:0000256" key="1">
    <source>
        <dbReference type="ARBA" id="ARBA00011073"/>
    </source>
</evidence>
<feature type="domain" description="Peptidase S8/S53" evidence="7">
    <location>
        <begin position="416"/>
        <end position="519"/>
    </location>
</feature>
<dbReference type="RefSeq" id="WP_005603971.1">
    <property type="nucleotide sequence ID" value="NZ_GG663524.1"/>
</dbReference>
<dbReference type="GeneID" id="98917843"/>
<comment type="caution">
    <text evidence="8">The sequence shown here is derived from an EMBL/GenBank/DDBJ whole genome shotgun (WGS) entry which is preliminary data.</text>
</comment>
<evidence type="ECO:0000259" key="7">
    <source>
        <dbReference type="Pfam" id="PF00082"/>
    </source>
</evidence>
<evidence type="ECO:0000313" key="8">
    <source>
        <dbReference type="EMBL" id="EFF67806.1"/>
    </source>
</evidence>
<organism evidence="8 9">
    <name type="scientific">Eshraghiella crossota DSM 2876</name>
    <dbReference type="NCBI Taxonomy" id="511680"/>
    <lineage>
        <taxon>Bacteria</taxon>
        <taxon>Bacillati</taxon>
        <taxon>Bacillota</taxon>
        <taxon>Clostridia</taxon>
        <taxon>Lachnospirales</taxon>
        <taxon>Lachnospiraceae</taxon>
        <taxon>Eshraghiella</taxon>
    </lineage>
</organism>
<evidence type="ECO:0000256" key="5">
    <source>
        <dbReference type="PIRSR" id="PIRSR615500-1"/>
    </source>
</evidence>
<dbReference type="Gene3D" id="2.60.120.1290">
    <property type="match status" value="1"/>
</dbReference>
<dbReference type="PROSITE" id="PS51892">
    <property type="entry name" value="SUBTILASE"/>
    <property type="match status" value="1"/>
</dbReference>
<dbReference type="GO" id="GO:0006508">
    <property type="term" value="P:proteolysis"/>
    <property type="evidence" value="ECO:0007669"/>
    <property type="project" value="UniProtKB-KW"/>
</dbReference>
<dbReference type="EC" id="3.4.21.-" evidence="8"/>
<reference evidence="8 9" key="1">
    <citation type="submission" date="2010-02" db="EMBL/GenBank/DDBJ databases">
        <authorList>
            <person name="Weinstock G."/>
            <person name="Sodergren E."/>
            <person name="Clifton S."/>
            <person name="Fulton L."/>
            <person name="Fulton B."/>
            <person name="Courtney L."/>
            <person name="Fronick C."/>
            <person name="Harrison M."/>
            <person name="Strong C."/>
            <person name="Farmer C."/>
            <person name="Delahaunty K."/>
            <person name="Markovic C."/>
            <person name="Hall O."/>
            <person name="Minx P."/>
            <person name="Tomlinson C."/>
            <person name="Mitreva M."/>
            <person name="Nelson J."/>
            <person name="Hou S."/>
            <person name="Wollam A."/>
            <person name="Pepin K.H."/>
            <person name="Johnson M."/>
            <person name="Bhonagiri V."/>
            <person name="Zhang X."/>
            <person name="Suruliraj S."/>
            <person name="Warren W."/>
            <person name="Chinwalla A."/>
            <person name="Mardis E.R."/>
            <person name="Wilson R.K."/>
        </authorList>
    </citation>
    <scope>NUCLEOTIDE SEQUENCE [LARGE SCALE GENOMIC DNA]</scope>
    <source>
        <strain evidence="8 9">DSM 2876</strain>
    </source>
</reference>
<evidence type="ECO:0000256" key="3">
    <source>
        <dbReference type="ARBA" id="ARBA00022801"/>
    </source>
</evidence>
<accession>D4S1Q8</accession>
<feature type="active site" description="Charge relay system" evidence="5 6">
    <location>
        <position position="160"/>
    </location>
</feature>
<comment type="similarity">
    <text evidence="1 6">Belongs to the peptidase S8 family.</text>
</comment>
<evidence type="ECO:0000256" key="4">
    <source>
        <dbReference type="ARBA" id="ARBA00022825"/>
    </source>
</evidence>
<dbReference type="GO" id="GO:0004252">
    <property type="term" value="F:serine-type endopeptidase activity"/>
    <property type="evidence" value="ECO:0007669"/>
    <property type="project" value="UniProtKB-UniRule"/>
</dbReference>
<dbReference type="HOGENOM" id="CLU_025670_0_0_9"/>
<evidence type="ECO:0000256" key="2">
    <source>
        <dbReference type="ARBA" id="ARBA00022670"/>
    </source>
</evidence>
<dbReference type="CDD" id="cd07478">
    <property type="entry name" value="Peptidases_S8_CspA-like"/>
    <property type="match status" value="1"/>
</dbReference>
<dbReference type="Pfam" id="PF00082">
    <property type="entry name" value="Peptidase_S8"/>
    <property type="match status" value="2"/>
</dbReference>
<dbReference type="EMBL" id="ABWN01000035">
    <property type="protein sequence ID" value="EFF67806.1"/>
    <property type="molecule type" value="Genomic_DNA"/>
</dbReference>
<protein>
    <submittedName>
        <fullName evidence="8">Peptidase, S8/S53 family</fullName>
        <ecNumber evidence="8">3.4.21.-</ecNumber>
    </submittedName>
</protein>
<feature type="active site" description="Charge relay system" evidence="5 6">
    <location>
        <position position="106"/>
    </location>
</feature>
<keyword evidence="4 6" id="KW-0720">Serine protease</keyword>
<evidence type="ECO:0000313" key="9">
    <source>
        <dbReference type="Proteomes" id="UP000006238"/>
    </source>
</evidence>
<dbReference type="InterPro" id="IPR034045">
    <property type="entry name" value="Pep_S8_CspA-like"/>
</dbReference>
<dbReference type="AlphaFoldDB" id="D4S1Q8"/>
<keyword evidence="9" id="KW-1185">Reference proteome</keyword>
<keyword evidence="2 6" id="KW-0645">Protease</keyword>
<dbReference type="eggNOG" id="COG1404">
    <property type="taxonomic scope" value="Bacteria"/>
</dbReference>